<dbReference type="KEGG" id="eao:BD94_0907"/>
<reference evidence="1" key="1">
    <citation type="journal article" date="2013" name="Lancet">
        <title>First case of E anophelis outbreak in an intensive-care unit.</title>
        <authorList>
            <person name="Teo J."/>
            <person name="Tan S.Y."/>
            <person name="Tay M."/>
            <person name="Ding Y."/>
            <person name="Kjelleberg S."/>
            <person name="Givskov M."/>
            <person name="Lin R.T."/>
            <person name="Yang L."/>
        </authorList>
    </citation>
    <scope>NUCLEOTIDE SEQUENCE [LARGE SCALE GENOMIC DNA]</scope>
    <source>
        <strain evidence="1">NUHP1</strain>
    </source>
</reference>
<gene>
    <name evidence="1" type="ORF">BD94_0907</name>
</gene>
<dbReference type="AlphaFoldDB" id="A0A077EB59"/>
<keyword evidence="1" id="KW-0223">Dioxygenase</keyword>
<protein>
    <submittedName>
        <fullName evidence="1">Phytanoyl-CoA dioxygenase</fullName>
    </submittedName>
</protein>
<name>A0A077EB59_9FLAO</name>
<dbReference type="GO" id="GO:0016706">
    <property type="term" value="F:2-oxoglutarate-dependent dioxygenase activity"/>
    <property type="evidence" value="ECO:0007669"/>
    <property type="project" value="UniProtKB-ARBA"/>
</dbReference>
<dbReference type="SUPFAM" id="SSF51197">
    <property type="entry name" value="Clavaminate synthase-like"/>
    <property type="match status" value="1"/>
</dbReference>
<keyword evidence="1" id="KW-0560">Oxidoreductase</keyword>
<dbReference type="RefSeq" id="WP_021346194.1">
    <property type="nucleotide sequence ID" value="NZ_CP007547.1"/>
</dbReference>
<dbReference type="STRING" id="1338011.BD94_0907"/>
<dbReference type="InterPro" id="IPR008775">
    <property type="entry name" value="Phytyl_CoA_dOase-like"/>
</dbReference>
<dbReference type="Pfam" id="PF05721">
    <property type="entry name" value="PhyH"/>
    <property type="match status" value="1"/>
</dbReference>
<reference evidence="1" key="2">
    <citation type="journal article" date="2015" name="Genome Biol. Evol.">
        <title>Complete Genome Sequence and Transcriptomic Analysis of the Novel Pathogen Elizabethkingia anophelis in Response to Oxidative Stress.</title>
        <authorList>
            <person name="Li Y."/>
            <person name="Liu Y."/>
            <person name="Chew S.C."/>
            <person name="Tay M."/>
            <person name="Salido M.M."/>
            <person name="Teo J."/>
            <person name="Lauro F.M."/>
            <person name="Givskov M."/>
            <person name="Yang L."/>
        </authorList>
    </citation>
    <scope>NUCLEOTIDE SEQUENCE</scope>
    <source>
        <strain evidence="1">NUHP1</strain>
    </source>
</reference>
<evidence type="ECO:0000313" key="2">
    <source>
        <dbReference type="Proteomes" id="UP000028933"/>
    </source>
</evidence>
<evidence type="ECO:0000313" key="1">
    <source>
        <dbReference type="EMBL" id="AIL44682.1"/>
    </source>
</evidence>
<dbReference type="Proteomes" id="UP000028933">
    <property type="component" value="Chromosome"/>
</dbReference>
<organism evidence="1 2">
    <name type="scientific">Elizabethkingia anophelis NUHP1</name>
    <dbReference type="NCBI Taxonomy" id="1338011"/>
    <lineage>
        <taxon>Bacteria</taxon>
        <taxon>Pseudomonadati</taxon>
        <taxon>Bacteroidota</taxon>
        <taxon>Flavobacteriia</taxon>
        <taxon>Flavobacteriales</taxon>
        <taxon>Weeksellaceae</taxon>
        <taxon>Elizabethkingia</taxon>
    </lineage>
</organism>
<accession>A0A077EB59</accession>
<dbReference type="eggNOG" id="COG5285">
    <property type="taxonomic scope" value="Bacteria"/>
</dbReference>
<dbReference type="Gene3D" id="2.60.120.620">
    <property type="entry name" value="q2cbj1_9rhob like domain"/>
    <property type="match status" value="1"/>
</dbReference>
<dbReference type="EMBL" id="CP007547">
    <property type="protein sequence ID" value="AIL44682.1"/>
    <property type="molecule type" value="Genomic_DNA"/>
</dbReference>
<dbReference type="HOGENOM" id="CLU_092770_0_0_10"/>
<proteinExistence type="predicted"/>
<sequence>MQHNDYNESGYIHFENFFAETKLQETERILKKFHKSWLAVNAEGYKNGSINSHSITSGEFINEQERLAIFRFITQEKIKNILNSIFPAKAVFLNTQLFFDPFNPLQQNYWHRDIQYTGLSIDDQKEAIRNQNVVHFRIPFKPELGIELVPGTHKNWDLPEELETRLSLNGRKPGDSLERGKVISLDRGDLLVFSANMIHRGLYGRNRFSFDIIFCDDTPDFKEFIDPKNQPAPQELDVLDRQLFLNNP</sequence>